<accession>A0ACC1CHS4</accession>
<evidence type="ECO:0000313" key="1">
    <source>
        <dbReference type="EMBL" id="KAJ0171036.1"/>
    </source>
</evidence>
<reference evidence="1 2" key="1">
    <citation type="journal article" date="2021" name="Front. Genet.">
        <title>Chromosome-Level Genome Assembly Reveals Significant Gene Expansion in the Toll and IMD Signaling Pathways of Dendrolimus kikuchii.</title>
        <authorList>
            <person name="Zhou J."/>
            <person name="Wu P."/>
            <person name="Xiong Z."/>
            <person name="Liu N."/>
            <person name="Zhao N."/>
            <person name="Ji M."/>
            <person name="Qiu Y."/>
            <person name="Yang B."/>
        </authorList>
    </citation>
    <scope>NUCLEOTIDE SEQUENCE [LARGE SCALE GENOMIC DNA]</scope>
    <source>
        <strain evidence="1">Ann1</strain>
    </source>
</reference>
<organism evidence="1 2">
    <name type="scientific">Dendrolimus kikuchii</name>
    <dbReference type="NCBI Taxonomy" id="765133"/>
    <lineage>
        <taxon>Eukaryota</taxon>
        <taxon>Metazoa</taxon>
        <taxon>Ecdysozoa</taxon>
        <taxon>Arthropoda</taxon>
        <taxon>Hexapoda</taxon>
        <taxon>Insecta</taxon>
        <taxon>Pterygota</taxon>
        <taxon>Neoptera</taxon>
        <taxon>Endopterygota</taxon>
        <taxon>Lepidoptera</taxon>
        <taxon>Glossata</taxon>
        <taxon>Ditrysia</taxon>
        <taxon>Bombycoidea</taxon>
        <taxon>Lasiocampidae</taxon>
        <taxon>Dendrolimus</taxon>
    </lineage>
</organism>
<comment type="caution">
    <text evidence="1">The sequence shown here is derived from an EMBL/GenBank/DDBJ whole genome shotgun (WGS) entry which is preliminary data.</text>
</comment>
<dbReference type="Proteomes" id="UP000824533">
    <property type="component" value="Linkage Group LG25"/>
</dbReference>
<protein>
    <submittedName>
        <fullName evidence="1">Uncharacterized protein</fullName>
    </submittedName>
</protein>
<proteinExistence type="predicted"/>
<evidence type="ECO:0000313" key="2">
    <source>
        <dbReference type="Proteomes" id="UP000824533"/>
    </source>
</evidence>
<dbReference type="EMBL" id="CM034411">
    <property type="protein sequence ID" value="KAJ0171036.1"/>
    <property type="molecule type" value="Genomic_DNA"/>
</dbReference>
<keyword evidence="2" id="KW-1185">Reference proteome</keyword>
<name>A0ACC1CHS4_9NEOP</name>
<sequence>MNTKQCTVERIPDPPPPDHCVLQKIKEKEKAGIIVCPRPPVIQPPPPPDCFALCIERVKNPQLPPRREEAFVCTIEPDKPGTDRCDAILEQTTASADLPWPGCPPPVLPPPPPLLDPCEEQDKRARIAECKERMKQIIGHYLNTSEKEHQ</sequence>
<gene>
    <name evidence="1" type="ORF">K1T71_013235</name>
</gene>